<dbReference type="InterPro" id="IPR028082">
    <property type="entry name" value="Peripla_BP_I"/>
</dbReference>
<organism evidence="6 7">
    <name type="scientific">Butyrivibrio hungatei</name>
    <dbReference type="NCBI Taxonomy" id="185008"/>
    <lineage>
        <taxon>Bacteria</taxon>
        <taxon>Bacillati</taxon>
        <taxon>Bacillota</taxon>
        <taxon>Clostridia</taxon>
        <taxon>Lachnospirales</taxon>
        <taxon>Lachnospiraceae</taxon>
        <taxon>Butyrivibrio</taxon>
    </lineage>
</organism>
<evidence type="ECO:0000313" key="7">
    <source>
        <dbReference type="Proteomes" id="UP000179284"/>
    </source>
</evidence>
<keyword evidence="3" id="KW-0238">DNA-binding</keyword>
<evidence type="ECO:0000256" key="4">
    <source>
        <dbReference type="ARBA" id="ARBA00023163"/>
    </source>
</evidence>
<dbReference type="InterPro" id="IPR046335">
    <property type="entry name" value="LacI/GalR-like_sensor"/>
</dbReference>
<reference evidence="7" key="1">
    <citation type="submission" date="2016-10" db="EMBL/GenBank/DDBJ databases">
        <title>The complete genome sequence of the rumen bacterium Butyrivibrio hungatei MB2003.</title>
        <authorList>
            <person name="Palevich N."/>
            <person name="Kelly W.J."/>
            <person name="Leahy S.C."/>
            <person name="Altermann E."/>
            <person name="Rakonjac J."/>
            <person name="Attwood G.T."/>
        </authorList>
    </citation>
    <scope>NUCLEOTIDE SEQUENCE [LARGE SCALE GENOMIC DNA]</scope>
    <source>
        <strain evidence="7">MB2003</strain>
    </source>
</reference>
<dbReference type="GO" id="GO:0000976">
    <property type="term" value="F:transcription cis-regulatory region binding"/>
    <property type="evidence" value="ECO:0007669"/>
    <property type="project" value="TreeGrafter"/>
</dbReference>
<proteinExistence type="predicted"/>
<dbReference type="Pfam" id="PF13377">
    <property type="entry name" value="Peripla_BP_3"/>
    <property type="match status" value="1"/>
</dbReference>
<dbReference type="KEGG" id="bhu:bhn_I0578"/>
<dbReference type="Proteomes" id="UP000179284">
    <property type="component" value="Chromosome I"/>
</dbReference>
<evidence type="ECO:0000313" key="6">
    <source>
        <dbReference type="EMBL" id="AOZ95612.1"/>
    </source>
</evidence>
<dbReference type="RefSeq" id="WP_071175376.1">
    <property type="nucleotide sequence ID" value="NZ_CP017831.1"/>
</dbReference>
<dbReference type="GO" id="GO:0003700">
    <property type="term" value="F:DNA-binding transcription factor activity"/>
    <property type="evidence" value="ECO:0007669"/>
    <property type="project" value="TreeGrafter"/>
</dbReference>
<dbReference type="CDD" id="cd01392">
    <property type="entry name" value="HTH_LacI"/>
    <property type="match status" value="1"/>
</dbReference>
<dbReference type="PANTHER" id="PTHR30146:SF148">
    <property type="entry name" value="HTH-TYPE TRANSCRIPTIONAL REPRESSOR PURR-RELATED"/>
    <property type="match status" value="1"/>
</dbReference>
<dbReference type="EMBL" id="CP017831">
    <property type="protein sequence ID" value="AOZ95612.1"/>
    <property type="molecule type" value="Genomic_DNA"/>
</dbReference>
<dbReference type="PROSITE" id="PS50932">
    <property type="entry name" value="HTH_LACI_2"/>
    <property type="match status" value="1"/>
</dbReference>
<dbReference type="AlphaFoldDB" id="A0A1D9NZE3"/>
<name>A0A1D9NZE3_9FIRM</name>
<dbReference type="InterPro" id="IPR000843">
    <property type="entry name" value="HTH_LacI"/>
</dbReference>
<accession>A0A1D9NZE3</accession>
<evidence type="ECO:0000259" key="5">
    <source>
        <dbReference type="PROSITE" id="PS50932"/>
    </source>
</evidence>
<evidence type="ECO:0000256" key="1">
    <source>
        <dbReference type="ARBA" id="ARBA00022491"/>
    </source>
</evidence>
<evidence type="ECO:0000256" key="2">
    <source>
        <dbReference type="ARBA" id="ARBA00023015"/>
    </source>
</evidence>
<dbReference type="Gene3D" id="1.10.260.40">
    <property type="entry name" value="lambda repressor-like DNA-binding domains"/>
    <property type="match status" value="1"/>
</dbReference>
<dbReference type="SUPFAM" id="SSF53822">
    <property type="entry name" value="Periplasmic binding protein-like I"/>
    <property type="match status" value="1"/>
</dbReference>
<dbReference type="Gene3D" id="3.40.50.2300">
    <property type="match status" value="2"/>
</dbReference>
<keyword evidence="2" id="KW-0805">Transcription regulation</keyword>
<protein>
    <submittedName>
        <fullName evidence="6">LacI family transcriptional regulator</fullName>
    </submittedName>
</protein>
<dbReference type="PANTHER" id="PTHR30146">
    <property type="entry name" value="LACI-RELATED TRANSCRIPTIONAL REPRESSOR"/>
    <property type="match status" value="1"/>
</dbReference>
<keyword evidence="1" id="KW-0678">Repressor</keyword>
<sequence>MPAKVTLQDIADALGVSRNTVSKAINNTGVLAEATRQKVLEKAIEMGYKQFSYANSLGDIKNPSFGAKPSASGEIALFTGNFLNNSHFASTMLDKFQHEISLLGYSLTMHRVDQHNLESHSLPLSYRPENTKAIVCIEMFEHSYCEMLCDLGLPVLMIDAPVASYWKPLNADVLLMDNFSNIYTVVNDMSKKGITKIGFVGQVTHCRSFYERFIAFREAMYINNLSFEEKYCLTEIHPHGQDYREYLYKALKNSSELPELFICANDFVALDLIYGLKRLGIECPRDIKIFGFDDSPESKIMTPSLSTSHIHSQVIGYSAANLVISRIEQPDLNYRITYTETDLIYRESTQIL</sequence>
<gene>
    <name evidence="6" type="ORF">bhn_I0578</name>
</gene>
<dbReference type="InterPro" id="IPR010982">
    <property type="entry name" value="Lambda_DNA-bd_dom_sf"/>
</dbReference>
<evidence type="ECO:0000256" key="3">
    <source>
        <dbReference type="ARBA" id="ARBA00023125"/>
    </source>
</evidence>
<dbReference type="SMART" id="SM00354">
    <property type="entry name" value="HTH_LACI"/>
    <property type="match status" value="1"/>
</dbReference>
<feature type="domain" description="HTH lacI-type" evidence="5">
    <location>
        <begin position="5"/>
        <end position="72"/>
    </location>
</feature>
<dbReference type="OrthoDB" id="2026446at2"/>
<keyword evidence="7" id="KW-1185">Reference proteome</keyword>
<keyword evidence="4" id="KW-0804">Transcription</keyword>
<dbReference type="SUPFAM" id="SSF47413">
    <property type="entry name" value="lambda repressor-like DNA-binding domains"/>
    <property type="match status" value="1"/>
</dbReference>
<dbReference type="Pfam" id="PF00356">
    <property type="entry name" value="LacI"/>
    <property type="match status" value="1"/>
</dbReference>